<sequence>MSMTDPLGDMLTRIRNGQQAKKDSILTPASKLRARVLDVLQREGYIRGYSEADGGTAAAALRIDLKYFEGKPAIQHIARVSKPGRRVYSGATELPRIRNGLGIVIVSTPKGVLSDAEAREQNAGGEVLCQVF</sequence>
<keyword evidence="9" id="KW-1185">Reference proteome</keyword>
<evidence type="ECO:0000256" key="1">
    <source>
        <dbReference type="ARBA" id="ARBA00006471"/>
    </source>
</evidence>
<dbReference type="Gene3D" id="3.30.1490.10">
    <property type="match status" value="1"/>
</dbReference>
<dbReference type="RefSeq" id="WP_152577517.1">
    <property type="nucleotide sequence ID" value="NZ_JAATJI010000001.1"/>
</dbReference>
<keyword evidence="6" id="KW-0699">rRNA-binding</keyword>
<evidence type="ECO:0000313" key="8">
    <source>
        <dbReference type="EMBL" id="MQT17095.1"/>
    </source>
</evidence>
<proteinExistence type="inferred from homology"/>
<dbReference type="NCBIfam" id="NF001109">
    <property type="entry name" value="PRK00136.1"/>
    <property type="match status" value="1"/>
</dbReference>
<dbReference type="GO" id="GO:0019843">
    <property type="term" value="F:rRNA binding"/>
    <property type="evidence" value="ECO:0007669"/>
    <property type="project" value="UniProtKB-UniRule"/>
</dbReference>
<evidence type="ECO:0000256" key="5">
    <source>
        <dbReference type="ARBA" id="ARBA00046740"/>
    </source>
</evidence>
<dbReference type="InterPro" id="IPR047863">
    <property type="entry name" value="Ribosomal_uS8_CS"/>
</dbReference>
<keyword evidence="6" id="KW-0694">RNA-binding</keyword>
<dbReference type="GO" id="GO:0006412">
    <property type="term" value="P:translation"/>
    <property type="evidence" value="ECO:0007669"/>
    <property type="project" value="UniProtKB-UniRule"/>
</dbReference>
<dbReference type="Gene3D" id="3.30.1370.30">
    <property type="match status" value="1"/>
</dbReference>
<organism evidence="8 9">
    <name type="scientific">Sandarakinorhabdus fusca</name>
    <dbReference type="NCBI Taxonomy" id="1439888"/>
    <lineage>
        <taxon>Bacteria</taxon>
        <taxon>Pseudomonadati</taxon>
        <taxon>Pseudomonadota</taxon>
        <taxon>Alphaproteobacteria</taxon>
        <taxon>Sphingomonadales</taxon>
        <taxon>Sphingosinicellaceae</taxon>
        <taxon>Sandarakinorhabdus</taxon>
    </lineage>
</organism>
<evidence type="ECO:0000313" key="9">
    <source>
        <dbReference type="Proteomes" id="UP000481327"/>
    </source>
</evidence>
<dbReference type="GO" id="GO:0005840">
    <property type="term" value="C:ribosome"/>
    <property type="evidence" value="ECO:0007669"/>
    <property type="project" value="UniProtKB-KW"/>
</dbReference>
<evidence type="ECO:0000256" key="6">
    <source>
        <dbReference type="HAMAP-Rule" id="MF_01302"/>
    </source>
</evidence>
<accession>A0A7C9GNY1</accession>
<comment type="function">
    <text evidence="6">One of the primary rRNA binding proteins, it binds directly to 16S rRNA central domain where it helps coordinate assembly of the platform of the 30S subunit.</text>
</comment>
<dbReference type="EMBL" id="WIOL01000002">
    <property type="protein sequence ID" value="MQT17095.1"/>
    <property type="molecule type" value="Genomic_DNA"/>
</dbReference>
<keyword evidence="2 6" id="KW-0689">Ribosomal protein</keyword>
<dbReference type="OrthoDB" id="9802617at2"/>
<dbReference type="GO" id="GO:0005737">
    <property type="term" value="C:cytoplasm"/>
    <property type="evidence" value="ECO:0007669"/>
    <property type="project" value="UniProtKB-ARBA"/>
</dbReference>
<dbReference type="AlphaFoldDB" id="A0A7C9GNY1"/>
<evidence type="ECO:0000256" key="7">
    <source>
        <dbReference type="RuleBase" id="RU003660"/>
    </source>
</evidence>
<name>A0A7C9GNY1_9SPHN</name>
<evidence type="ECO:0000256" key="3">
    <source>
        <dbReference type="ARBA" id="ARBA00023274"/>
    </source>
</evidence>
<dbReference type="GO" id="GO:1990904">
    <property type="term" value="C:ribonucleoprotein complex"/>
    <property type="evidence" value="ECO:0007669"/>
    <property type="project" value="UniProtKB-KW"/>
</dbReference>
<gene>
    <name evidence="6 8" type="primary">rpsH</name>
    <name evidence="8" type="ORF">F3168_07455</name>
</gene>
<dbReference type="InterPro" id="IPR000630">
    <property type="entry name" value="Ribosomal_uS8"/>
</dbReference>
<dbReference type="GO" id="GO:0003735">
    <property type="term" value="F:structural constituent of ribosome"/>
    <property type="evidence" value="ECO:0007669"/>
    <property type="project" value="InterPro"/>
</dbReference>
<dbReference type="Pfam" id="PF00410">
    <property type="entry name" value="Ribosomal_S8"/>
    <property type="match status" value="1"/>
</dbReference>
<reference evidence="8 9" key="1">
    <citation type="submission" date="2019-09" db="EMBL/GenBank/DDBJ databases">
        <title>Polymorphobacter sp. isolated from a lake in China.</title>
        <authorList>
            <person name="Liu Z."/>
        </authorList>
    </citation>
    <scope>NUCLEOTIDE SEQUENCE [LARGE SCALE GENOMIC DNA]</scope>
    <source>
        <strain evidence="8 9">D40P</strain>
    </source>
</reference>
<dbReference type="FunFam" id="3.30.1490.10:FF:000001">
    <property type="entry name" value="30S ribosomal protein S8"/>
    <property type="match status" value="1"/>
</dbReference>
<comment type="subunit">
    <text evidence="5 6">Part of the 30S ribosomal subunit. Contacts proteins S5 and S12.</text>
</comment>
<dbReference type="Proteomes" id="UP000481327">
    <property type="component" value="Unassembled WGS sequence"/>
</dbReference>
<protein>
    <recommendedName>
        <fullName evidence="4 6">Small ribosomal subunit protein uS8</fullName>
    </recommendedName>
</protein>
<comment type="similarity">
    <text evidence="1 6 7">Belongs to the universal ribosomal protein uS8 family.</text>
</comment>
<keyword evidence="3 6" id="KW-0687">Ribonucleoprotein</keyword>
<dbReference type="SUPFAM" id="SSF56047">
    <property type="entry name" value="Ribosomal protein S8"/>
    <property type="match status" value="1"/>
</dbReference>
<dbReference type="HAMAP" id="MF_01302_B">
    <property type="entry name" value="Ribosomal_uS8_B"/>
    <property type="match status" value="1"/>
</dbReference>
<evidence type="ECO:0000256" key="4">
    <source>
        <dbReference type="ARBA" id="ARBA00035258"/>
    </source>
</evidence>
<comment type="caution">
    <text evidence="8">The sequence shown here is derived from an EMBL/GenBank/DDBJ whole genome shotgun (WGS) entry which is preliminary data.</text>
</comment>
<evidence type="ECO:0000256" key="2">
    <source>
        <dbReference type="ARBA" id="ARBA00022980"/>
    </source>
</evidence>
<dbReference type="InterPro" id="IPR035987">
    <property type="entry name" value="Ribosomal_uS8_sf"/>
</dbReference>
<dbReference type="PROSITE" id="PS00053">
    <property type="entry name" value="RIBOSOMAL_S8"/>
    <property type="match status" value="1"/>
</dbReference>
<dbReference type="PANTHER" id="PTHR11758">
    <property type="entry name" value="40S RIBOSOMAL PROTEIN S15A"/>
    <property type="match status" value="1"/>
</dbReference>